<dbReference type="GO" id="GO:0008933">
    <property type="term" value="F:peptidoglycan lytic transglycosylase activity"/>
    <property type="evidence" value="ECO:0007669"/>
    <property type="project" value="InterPro"/>
</dbReference>
<dbReference type="InterPro" id="IPR001638">
    <property type="entry name" value="Solute-binding_3/MltF_N"/>
</dbReference>
<dbReference type="SMART" id="SM00062">
    <property type="entry name" value="PBPb"/>
    <property type="match status" value="1"/>
</dbReference>
<dbReference type="OrthoDB" id="9815002at2"/>
<dbReference type="PROSITE" id="PS00922">
    <property type="entry name" value="TRANSGLYCOSYLASE"/>
    <property type="match status" value="1"/>
</dbReference>
<dbReference type="RefSeq" id="WP_120275517.1">
    <property type="nucleotide sequence ID" value="NZ_RAPN01000005.1"/>
</dbReference>
<dbReference type="SUPFAM" id="SSF53850">
    <property type="entry name" value="Periplasmic binding protein-like II"/>
    <property type="match status" value="1"/>
</dbReference>
<keyword evidence="4" id="KW-0472">Membrane</keyword>
<proteinExistence type="inferred from homology"/>
<dbReference type="GO" id="GO:0000270">
    <property type="term" value="P:peptidoglycan metabolic process"/>
    <property type="evidence" value="ECO:0007669"/>
    <property type="project" value="InterPro"/>
</dbReference>
<dbReference type="Gene3D" id="1.10.530.10">
    <property type="match status" value="1"/>
</dbReference>
<gene>
    <name evidence="6" type="ORF">BC643_4476</name>
</gene>
<dbReference type="Gene3D" id="3.40.190.10">
    <property type="entry name" value="Periplasmic binding protein-like II"/>
    <property type="match status" value="2"/>
</dbReference>
<evidence type="ECO:0000313" key="6">
    <source>
        <dbReference type="EMBL" id="RKD86159.1"/>
    </source>
</evidence>
<dbReference type="PANTHER" id="PTHR35936">
    <property type="entry name" value="MEMBRANE-BOUND LYTIC MUREIN TRANSGLYCOSYLASE F"/>
    <property type="match status" value="1"/>
</dbReference>
<dbReference type="AlphaFoldDB" id="A0A419VVH1"/>
<evidence type="ECO:0000259" key="5">
    <source>
        <dbReference type="SMART" id="SM00062"/>
    </source>
</evidence>
<evidence type="ECO:0000313" key="7">
    <source>
        <dbReference type="Proteomes" id="UP000283387"/>
    </source>
</evidence>
<evidence type="ECO:0000256" key="4">
    <source>
        <dbReference type="ARBA" id="ARBA00023237"/>
    </source>
</evidence>
<dbReference type="InterPro" id="IPR023346">
    <property type="entry name" value="Lysozyme-like_dom_sf"/>
</dbReference>
<dbReference type="CDD" id="cd01009">
    <property type="entry name" value="PBP2_YfhD_N"/>
    <property type="match status" value="1"/>
</dbReference>
<keyword evidence="7" id="KW-1185">Reference proteome</keyword>
<dbReference type="SUPFAM" id="SSF53955">
    <property type="entry name" value="Lysozyme-like"/>
    <property type="match status" value="1"/>
</dbReference>
<evidence type="ECO:0000256" key="1">
    <source>
        <dbReference type="ARBA" id="ARBA00004339"/>
    </source>
</evidence>
<evidence type="ECO:0000256" key="3">
    <source>
        <dbReference type="ARBA" id="ARBA00022729"/>
    </source>
</evidence>
<reference evidence="6 7" key="1">
    <citation type="submission" date="2018-09" db="EMBL/GenBank/DDBJ databases">
        <title>Genomic Encyclopedia of Archaeal and Bacterial Type Strains, Phase II (KMG-II): from individual species to whole genera.</title>
        <authorList>
            <person name="Goeker M."/>
        </authorList>
    </citation>
    <scope>NUCLEOTIDE SEQUENCE [LARGE SCALE GENOMIC DNA]</scope>
    <source>
        <strain evidence="6 7">DSM 27148</strain>
    </source>
</reference>
<dbReference type="Pfam" id="PF00497">
    <property type="entry name" value="SBP_bac_3"/>
    <property type="match status" value="1"/>
</dbReference>
<evidence type="ECO:0000256" key="2">
    <source>
        <dbReference type="ARBA" id="ARBA00007734"/>
    </source>
</evidence>
<dbReference type="PROSITE" id="PS51257">
    <property type="entry name" value="PROKAR_LIPOPROTEIN"/>
    <property type="match status" value="1"/>
</dbReference>
<dbReference type="InterPro" id="IPR000189">
    <property type="entry name" value="Transglyc_AS"/>
</dbReference>
<dbReference type="GO" id="GO:0009279">
    <property type="term" value="C:cell outer membrane"/>
    <property type="evidence" value="ECO:0007669"/>
    <property type="project" value="UniProtKB-SubCell"/>
</dbReference>
<dbReference type="Pfam" id="PF01464">
    <property type="entry name" value="SLT"/>
    <property type="match status" value="1"/>
</dbReference>
<feature type="domain" description="Solute-binding protein family 3/N-terminal" evidence="5">
    <location>
        <begin position="49"/>
        <end position="285"/>
    </location>
</feature>
<sequence>MKRKRLATYVLTPIFLSLLFSCGTKGKLDEQVSESKKNTELTRIMRTGKLKAVVDYNSTNYFIYRGRPMGFKYELLQHLAKDMGLKLEISVSNNLQETFDGLRDKRYDLIAKNLTVTKSRNELIDFTVPLEETRQVLVQRRPDNWERLPKDQLEDSLIRNQLDLAGKTIHVQKNTAYYRRLVNLSDEIGAEIDIEEDTIYGVEQLVGMVSKGEIDYTVCDENVAKVNQTYFPNLDIETPVSFPQNIAWAVRRDSPEWLNYLNNWIINFKKTKEFAILYNKYFEVSRAHLLALDDYHSISNGKISPFDDIIKAKSKHYGLDWRLTAAVIYQESKFDPEATSWAGAYGLMQVMPESADLFRIIDYEEPDRNIEVGVRMLKWLDDNFRKEVPDSLERIKFVLAAYNVGLGHVKDAQRLAAKYNKIPIVWTNNVDYFLLNKSASKYYRDPVVKWGYCRGDEPYNYVNRVLNTYHHYVNLIETS</sequence>
<dbReference type="PANTHER" id="PTHR35936:SF19">
    <property type="entry name" value="AMINO-ACID-BINDING PROTEIN YXEM-RELATED"/>
    <property type="match status" value="1"/>
</dbReference>
<dbReference type="CDD" id="cd13403">
    <property type="entry name" value="MLTF-like"/>
    <property type="match status" value="1"/>
</dbReference>
<keyword evidence="4" id="KW-0998">Cell outer membrane</keyword>
<accession>A0A419VVH1</accession>
<name>A0A419VVH1_9BACT</name>
<dbReference type="InterPro" id="IPR008258">
    <property type="entry name" value="Transglycosylase_SLT_dom_1"/>
</dbReference>
<comment type="subcellular location">
    <subcellularLocation>
        <location evidence="1">Cell outer membrane</location>
        <topology evidence="1">Peripheral membrane protein</topology>
    </subcellularLocation>
</comment>
<dbReference type="EMBL" id="RAPN01000005">
    <property type="protein sequence ID" value="RKD86159.1"/>
    <property type="molecule type" value="Genomic_DNA"/>
</dbReference>
<keyword evidence="3" id="KW-0732">Signal</keyword>
<dbReference type="Proteomes" id="UP000283387">
    <property type="component" value="Unassembled WGS sequence"/>
</dbReference>
<comment type="caution">
    <text evidence="6">The sequence shown here is derived from an EMBL/GenBank/DDBJ whole genome shotgun (WGS) entry which is preliminary data.</text>
</comment>
<organism evidence="6 7">
    <name type="scientific">Mangrovibacterium diazotrophicum</name>
    <dbReference type="NCBI Taxonomy" id="1261403"/>
    <lineage>
        <taxon>Bacteria</taxon>
        <taxon>Pseudomonadati</taxon>
        <taxon>Bacteroidota</taxon>
        <taxon>Bacteroidia</taxon>
        <taxon>Marinilabiliales</taxon>
        <taxon>Prolixibacteraceae</taxon>
        <taxon>Mangrovibacterium</taxon>
    </lineage>
</organism>
<comment type="similarity">
    <text evidence="2">Belongs to the transglycosylase Slt family.</text>
</comment>
<protein>
    <submittedName>
        <fullName evidence="6">Membrane-bound lytic murein transglycosylase F</fullName>
    </submittedName>
</protein>